<dbReference type="Proteomes" id="UP000626109">
    <property type="component" value="Unassembled WGS sequence"/>
</dbReference>
<accession>A0A813IXK6</accession>
<evidence type="ECO:0000313" key="1">
    <source>
        <dbReference type="EMBL" id="CAE8657706.1"/>
    </source>
</evidence>
<name>A0A813IXK6_POLGL</name>
<comment type="caution">
    <text evidence="1">The sequence shown here is derived from an EMBL/GenBank/DDBJ whole genome shotgun (WGS) entry which is preliminary data.</text>
</comment>
<proteinExistence type="predicted"/>
<reference evidence="1" key="1">
    <citation type="submission" date="2021-02" db="EMBL/GenBank/DDBJ databases">
        <authorList>
            <person name="Dougan E. K."/>
            <person name="Rhodes N."/>
            <person name="Thang M."/>
            <person name="Chan C."/>
        </authorList>
    </citation>
    <scope>NUCLEOTIDE SEQUENCE</scope>
</reference>
<feature type="non-terminal residue" evidence="1">
    <location>
        <position position="1"/>
    </location>
</feature>
<sequence length="245" mass="27470">VTCLRGEGQTALQKYVIVLAYLVLGRDTFWFDFDSVWLKNPLPTLQRAQEAEAAAARADGRPEATVFAAIDFDSKNCPMNAFFLLKASHEATLLWLLSLLEWVYKRPFVHDQLAFSLFLGMTVLVDEEPLPTPPQWAPLDPNIFGNAARFEGLGFSSEVEDLVFFHFFDGWNSNQPEGVEQFATPTYRGLDVFGVLYGEDKAAAHAAMNRSRLPAPKELKDCSYMENMGLGVTLTHSRVELPDDD</sequence>
<dbReference type="AlphaFoldDB" id="A0A813IXK6"/>
<dbReference type="EMBL" id="CAJNNW010015424">
    <property type="protein sequence ID" value="CAE8657706.1"/>
    <property type="molecule type" value="Genomic_DNA"/>
</dbReference>
<protein>
    <recommendedName>
        <fullName evidence="3">Nucleotide-diphospho-sugar transferase domain-containing protein</fullName>
    </recommendedName>
</protein>
<evidence type="ECO:0008006" key="3">
    <source>
        <dbReference type="Google" id="ProtNLM"/>
    </source>
</evidence>
<organism evidence="1 2">
    <name type="scientific">Polarella glacialis</name>
    <name type="common">Dinoflagellate</name>
    <dbReference type="NCBI Taxonomy" id="89957"/>
    <lineage>
        <taxon>Eukaryota</taxon>
        <taxon>Sar</taxon>
        <taxon>Alveolata</taxon>
        <taxon>Dinophyceae</taxon>
        <taxon>Suessiales</taxon>
        <taxon>Suessiaceae</taxon>
        <taxon>Polarella</taxon>
    </lineage>
</organism>
<gene>
    <name evidence="1" type="ORF">PGLA2088_LOCUS12983</name>
</gene>
<evidence type="ECO:0000313" key="2">
    <source>
        <dbReference type="Proteomes" id="UP000626109"/>
    </source>
</evidence>